<sequence length="47" mass="5452">MIRERAHGGDERRCPRQTAKAVDGQHPAFCRVEHWMNVLRARLLSPV</sequence>
<evidence type="ECO:0000313" key="3">
    <source>
        <dbReference type="Proteomes" id="UP000003179"/>
    </source>
</evidence>
<comment type="caution">
    <text evidence="2">The sequence shown here is derived from an EMBL/GenBank/DDBJ whole genome shotgun (WGS) entry which is preliminary data.</text>
</comment>
<dbReference type="Proteomes" id="UP000003179">
    <property type="component" value="Unassembled WGS sequence"/>
</dbReference>
<evidence type="ECO:0000313" key="2">
    <source>
        <dbReference type="EMBL" id="EFS91371.1"/>
    </source>
</evidence>
<proteinExistence type="predicted"/>
<protein>
    <submittedName>
        <fullName evidence="2">Uncharacterized protein</fullName>
    </submittedName>
</protein>
<organism evidence="2 3">
    <name type="scientific">Cutibacterium modestum HL044PA1</name>
    <dbReference type="NCBI Taxonomy" id="765109"/>
    <lineage>
        <taxon>Bacteria</taxon>
        <taxon>Bacillati</taxon>
        <taxon>Actinomycetota</taxon>
        <taxon>Actinomycetes</taxon>
        <taxon>Propionibacteriales</taxon>
        <taxon>Propionibacteriaceae</taxon>
        <taxon>Cutibacterium</taxon>
        <taxon>Cutibacterium modestum</taxon>
    </lineage>
</organism>
<gene>
    <name evidence="2" type="ORF">HMPREF9607_02664</name>
</gene>
<feature type="compositionally biased region" description="Basic and acidic residues" evidence="1">
    <location>
        <begin position="1"/>
        <end position="14"/>
    </location>
</feature>
<feature type="region of interest" description="Disordered" evidence="1">
    <location>
        <begin position="1"/>
        <end position="20"/>
    </location>
</feature>
<evidence type="ECO:0000256" key="1">
    <source>
        <dbReference type="SAM" id="MobiDB-lite"/>
    </source>
</evidence>
<dbReference type="EMBL" id="ADZU01000041">
    <property type="protein sequence ID" value="EFS91371.1"/>
    <property type="molecule type" value="Genomic_DNA"/>
</dbReference>
<accession>A0ABP2K3J1</accession>
<keyword evidence="3" id="KW-1185">Reference proteome</keyword>
<name>A0ABP2K3J1_9ACTN</name>
<reference evidence="2" key="1">
    <citation type="submission" date="2010-08" db="EMBL/GenBank/DDBJ databases">
        <authorList>
            <person name="Weinstock G."/>
            <person name="Sodergren E."/>
            <person name="Clifton S."/>
            <person name="Fulton L."/>
            <person name="Fulton B."/>
            <person name="Courtney L."/>
            <person name="Fronick C."/>
            <person name="Harrison M."/>
            <person name="Strong C."/>
            <person name="Farmer C."/>
            <person name="Delahaunty K."/>
            <person name="Markovic C."/>
            <person name="Hall O."/>
            <person name="Minx P."/>
            <person name="Tomlinson C."/>
            <person name="Mitreva M."/>
            <person name="Hou S."/>
            <person name="Chen J."/>
            <person name="Wollam A."/>
            <person name="Pepin K.H."/>
            <person name="Johnson M."/>
            <person name="Bhonagiri V."/>
            <person name="Zhang X."/>
            <person name="Suruliraj S."/>
            <person name="Warren W."/>
            <person name="Chinwalla A."/>
            <person name="Mardis E.R."/>
            <person name="Wilson R.K."/>
        </authorList>
    </citation>
    <scope>NUCLEOTIDE SEQUENCE [LARGE SCALE GENOMIC DNA]</scope>
    <source>
        <strain evidence="2">HL044PA1</strain>
    </source>
</reference>